<name>A0AAD7LT98_QUISA</name>
<sequence>MADSSLGSSVHYNTLGLKHTSSSIFSISGFLVGSAKGSSNPESVRSPASPLDFTFFSNPSNPFSVWTPRSSSQSGQKKQWYDSKVGLGVINSLVHEPKLNCEIIDLPQRKNILFGPQVKTSTLTSSKHCESITSFVKSNSLPRNYVMTPLSENRNHKDKDVCLDVVSKSKEFSSESKSCTNIITYFPDSPKPSSCLTSSHQNCFLEVRDFCTESENSIVSSPPVKSLGSHVDYSLEVRPSSLPIPIGLSRGHMGSLSAGEIELSEDYTCIISHGPNPKKTHIFGDCILQCPINEMTNFGKRGEEPRSSPPQISKLKLSEESTTYPFDMVLSFCYSCNKKLEEGQDIYIYRGEKAFCSSDCRAEEIFAEEELEKTYNDKLEISPDSSYHEDFLLLDLPAAA</sequence>
<dbReference type="PANTHER" id="PTHR46868">
    <property type="entry name" value="FCS-LIKE ZINC FINGER 11"/>
    <property type="match status" value="1"/>
</dbReference>
<evidence type="ECO:0000259" key="5">
    <source>
        <dbReference type="PROSITE" id="PS51795"/>
    </source>
</evidence>
<evidence type="ECO:0000256" key="3">
    <source>
        <dbReference type="ARBA" id="ARBA00022771"/>
    </source>
</evidence>
<dbReference type="KEGG" id="qsa:O6P43_018121"/>
<evidence type="ECO:0000313" key="6">
    <source>
        <dbReference type="EMBL" id="KAJ7962971.1"/>
    </source>
</evidence>
<dbReference type="Proteomes" id="UP001163823">
    <property type="component" value="Chromosome 7"/>
</dbReference>
<protein>
    <submittedName>
        <fullName evidence="6">Pre-mRNA cleavage complex 2 protein Pcf11, putative isoform 2</fullName>
    </submittedName>
</protein>
<dbReference type="GO" id="GO:0008270">
    <property type="term" value="F:zinc ion binding"/>
    <property type="evidence" value="ECO:0007669"/>
    <property type="project" value="UniProtKB-KW"/>
</dbReference>
<dbReference type="InterPro" id="IPR007650">
    <property type="entry name" value="Zf-FLZ_dom"/>
</dbReference>
<organism evidence="6 7">
    <name type="scientific">Quillaja saponaria</name>
    <name type="common">Soap bark tree</name>
    <dbReference type="NCBI Taxonomy" id="32244"/>
    <lineage>
        <taxon>Eukaryota</taxon>
        <taxon>Viridiplantae</taxon>
        <taxon>Streptophyta</taxon>
        <taxon>Embryophyta</taxon>
        <taxon>Tracheophyta</taxon>
        <taxon>Spermatophyta</taxon>
        <taxon>Magnoliopsida</taxon>
        <taxon>eudicotyledons</taxon>
        <taxon>Gunneridae</taxon>
        <taxon>Pentapetalae</taxon>
        <taxon>rosids</taxon>
        <taxon>fabids</taxon>
        <taxon>Fabales</taxon>
        <taxon>Quillajaceae</taxon>
        <taxon>Quillaja</taxon>
    </lineage>
</organism>
<keyword evidence="7" id="KW-1185">Reference proteome</keyword>
<feature type="zinc finger region" description="FLZ-type" evidence="4">
    <location>
        <begin position="328"/>
        <end position="372"/>
    </location>
</feature>
<reference evidence="6" key="1">
    <citation type="journal article" date="2023" name="Science">
        <title>Elucidation of the pathway for biosynthesis of saponin adjuvants from the soapbark tree.</title>
        <authorList>
            <person name="Reed J."/>
            <person name="Orme A."/>
            <person name="El-Demerdash A."/>
            <person name="Owen C."/>
            <person name="Martin L.B.B."/>
            <person name="Misra R.C."/>
            <person name="Kikuchi S."/>
            <person name="Rejzek M."/>
            <person name="Martin A.C."/>
            <person name="Harkess A."/>
            <person name="Leebens-Mack J."/>
            <person name="Louveau T."/>
            <person name="Stephenson M.J."/>
            <person name="Osbourn A."/>
        </authorList>
    </citation>
    <scope>NUCLEOTIDE SEQUENCE</scope>
    <source>
        <strain evidence="6">S10</strain>
    </source>
</reference>
<dbReference type="AlphaFoldDB" id="A0AAD7LT98"/>
<evidence type="ECO:0000313" key="7">
    <source>
        <dbReference type="Proteomes" id="UP001163823"/>
    </source>
</evidence>
<dbReference type="EMBL" id="JARAOO010000007">
    <property type="protein sequence ID" value="KAJ7962971.1"/>
    <property type="molecule type" value="Genomic_DNA"/>
</dbReference>
<evidence type="ECO:0000256" key="2">
    <source>
        <dbReference type="ARBA" id="ARBA00022723"/>
    </source>
</evidence>
<dbReference type="Pfam" id="PF04570">
    <property type="entry name" value="zf-FLZ"/>
    <property type="match status" value="1"/>
</dbReference>
<dbReference type="PROSITE" id="PS51795">
    <property type="entry name" value="ZF_FLZ"/>
    <property type="match status" value="1"/>
</dbReference>
<comment type="caution">
    <text evidence="6">The sequence shown here is derived from an EMBL/GenBank/DDBJ whole genome shotgun (WGS) entry which is preliminary data.</text>
</comment>
<keyword evidence="3" id="KW-0862">Zinc</keyword>
<gene>
    <name evidence="6" type="ORF">O6P43_018121</name>
</gene>
<comment type="similarity">
    <text evidence="1">Belongs to the FLZ family.</text>
</comment>
<evidence type="ECO:0000256" key="4">
    <source>
        <dbReference type="PROSITE-ProRule" id="PRU01131"/>
    </source>
</evidence>
<dbReference type="PANTHER" id="PTHR46868:SF4">
    <property type="entry name" value="FLZ-TYPE DOMAIN-CONTAINING PROTEIN"/>
    <property type="match status" value="1"/>
</dbReference>
<dbReference type="InterPro" id="IPR044585">
    <property type="entry name" value="FLZ10/11"/>
</dbReference>
<evidence type="ECO:0000256" key="1">
    <source>
        <dbReference type="ARBA" id="ARBA00009374"/>
    </source>
</evidence>
<accession>A0AAD7LT98</accession>
<feature type="domain" description="FLZ-type" evidence="5">
    <location>
        <begin position="328"/>
        <end position="372"/>
    </location>
</feature>
<proteinExistence type="inferred from homology"/>
<keyword evidence="2" id="KW-0479">Metal-binding</keyword>
<keyword evidence="3" id="KW-0863">Zinc-finger</keyword>